<dbReference type="PRINTS" id="PR00385">
    <property type="entry name" value="P450"/>
</dbReference>
<dbReference type="OrthoDB" id="535909at2759"/>
<dbReference type="GO" id="GO:0016705">
    <property type="term" value="F:oxidoreductase activity, acting on paired donors, with incorporation or reduction of molecular oxygen"/>
    <property type="evidence" value="ECO:0007669"/>
    <property type="project" value="InterPro"/>
</dbReference>
<evidence type="ECO:0000256" key="3">
    <source>
        <dbReference type="SAM" id="MobiDB-lite"/>
    </source>
</evidence>
<dbReference type="InterPro" id="IPR036396">
    <property type="entry name" value="Cyt_P450_sf"/>
</dbReference>
<comment type="similarity">
    <text evidence="2">Belongs to the cytochrome P450 family.</text>
</comment>
<dbReference type="Pfam" id="PF00067">
    <property type="entry name" value="p450"/>
    <property type="match status" value="1"/>
</dbReference>
<dbReference type="InterPro" id="IPR001128">
    <property type="entry name" value="Cyt_P450"/>
</dbReference>
<sequence length="534" mass="56786">MLLRDLTAFMQDVAATHGPVTKACMWVGARPWVLVSDPVVARKMAYRSAARPLSAASFQHALVGEPRQVDSEAIFWVRGPAWRAARNAFEASILRSDRLAAHMPAVRRCTERFMARLAPYADGGTAVDMKEQYGVVALAVAGEIAYGVSFWPEDLGDAQQLRGGGLTAGTAASCAASSAAAAGAALMRACHECMECFELSHVSAYVLLQMLLPALQPLWLALAAALPDAAQRRHMAARQAVADVSRQLMQLWQQQQQQQQQQLQEQELEQELGPQVAGAGSSSNGSSRTCGGGKGAVGDAAGGGGGGCGRFQQVIAQGLSFILAAYDTTGTTLALTTFLLAAHPAVQDKLRAELVAGSGLLDSADGLAQLPYLDAVLRESQRLHPTVSTFAREATSDIALPEHGVTIPRHAACLGLGSFVVCCTYNMHRDPLLWRLPDKFMPERFLPETGGSLGPTDAGAYAPFGAGPRMCAGYKMATLVVKAVLSRLLLRYRVALHRGRQVLPLRLKTGITLEPADGVWVTLQPLAAPVEEAA</sequence>
<keyword evidence="2" id="KW-0503">Monooxygenase</keyword>
<dbReference type="Gene3D" id="1.10.630.10">
    <property type="entry name" value="Cytochrome P450"/>
    <property type="match status" value="1"/>
</dbReference>
<comment type="cofactor">
    <cofactor evidence="1">
        <name>heme</name>
        <dbReference type="ChEBI" id="CHEBI:30413"/>
    </cofactor>
</comment>
<feature type="binding site" description="axial binding residue" evidence="1">
    <location>
        <position position="471"/>
    </location>
    <ligand>
        <name>heme</name>
        <dbReference type="ChEBI" id="CHEBI:30413"/>
    </ligand>
    <ligandPart>
        <name>Fe</name>
        <dbReference type="ChEBI" id="CHEBI:18248"/>
    </ligandPart>
</feature>
<evidence type="ECO:0000313" key="5">
    <source>
        <dbReference type="Proteomes" id="UP000613740"/>
    </source>
</evidence>
<dbReference type="GO" id="GO:0004497">
    <property type="term" value="F:monooxygenase activity"/>
    <property type="evidence" value="ECO:0007669"/>
    <property type="project" value="UniProtKB-KW"/>
</dbReference>
<keyword evidence="1 2" id="KW-0408">Iron</keyword>
<accession>A0A835WJN0</accession>
<dbReference type="PANTHER" id="PTHR24301:SF2">
    <property type="entry name" value="THROMBOXANE-A SYNTHASE"/>
    <property type="match status" value="1"/>
</dbReference>
<dbReference type="PRINTS" id="PR00463">
    <property type="entry name" value="EP450I"/>
</dbReference>
<dbReference type="InterPro" id="IPR002401">
    <property type="entry name" value="Cyt_P450_E_grp-I"/>
</dbReference>
<name>A0A835WJN0_9CHLO</name>
<dbReference type="PANTHER" id="PTHR24301">
    <property type="entry name" value="THROMBOXANE-A SYNTHASE"/>
    <property type="match status" value="1"/>
</dbReference>
<evidence type="ECO:0000313" key="4">
    <source>
        <dbReference type="EMBL" id="KAG2448518.1"/>
    </source>
</evidence>
<gene>
    <name evidence="4" type="ORF">HYH02_006409</name>
</gene>
<dbReference type="EMBL" id="JAEHOD010000017">
    <property type="protein sequence ID" value="KAG2448518.1"/>
    <property type="molecule type" value="Genomic_DNA"/>
</dbReference>
<keyword evidence="1 2" id="KW-0349">Heme</keyword>
<keyword evidence="2" id="KW-0560">Oxidoreductase</keyword>
<dbReference type="GO" id="GO:0005506">
    <property type="term" value="F:iron ion binding"/>
    <property type="evidence" value="ECO:0007669"/>
    <property type="project" value="InterPro"/>
</dbReference>
<evidence type="ECO:0000256" key="2">
    <source>
        <dbReference type="RuleBase" id="RU000461"/>
    </source>
</evidence>
<evidence type="ECO:0008006" key="6">
    <source>
        <dbReference type="Google" id="ProtNLM"/>
    </source>
</evidence>
<organism evidence="4 5">
    <name type="scientific">Chlamydomonas schloesseri</name>
    <dbReference type="NCBI Taxonomy" id="2026947"/>
    <lineage>
        <taxon>Eukaryota</taxon>
        <taxon>Viridiplantae</taxon>
        <taxon>Chlorophyta</taxon>
        <taxon>core chlorophytes</taxon>
        <taxon>Chlorophyceae</taxon>
        <taxon>CS clade</taxon>
        <taxon>Chlamydomonadales</taxon>
        <taxon>Chlamydomonadaceae</taxon>
        <taxon>Chlamydomonas</taxon>
    </lineage>
</organism>
<dbReference type="InterPro" id="IPR017972">
    <property type="entry name" value="Cyt_P450_CS"/>
</dbReference>
<dbReference type="SUPFAM" id="SSF48264">
    <property type="entry name" value="Cytochrome P450"/>
    <property type="match status" value="1"/>
</dbReference>
<dbReference type="Proteomes" id="UP000613740">
    <property type="component" value="Unassembled WGS sequence"/>
</dbReference>
<dbReference type="PROSITE" id="PS00086">
    <property type="entry name" value="CYTOCHROME_P450"/>
    <property type="match status" value="1"/>
</dbReference>
<feature type="compositionally biased region" description="Low complexity" evidence="3">
    <location>
        <begin position="278"/>
        <end position="289"/>
    </location>
</feature>
<protein>
    <recommendedName>
        <fullName evidence="6">Cytochrome P450</fullName>
    </recommendedName>
</protein>
<keyword evidence="5" id="KW-1185">Reference proteome</keyword>
<keyword evidence="1 2" id="KW-0479">Metal-binding</keyword>
<comment type="caution">
    <text evidence="4">The sequence shown here is derived from an EMBL/GenBank/DDBJ whole genome shotgun (WGS) entry which is preliminary data.</text>
</comment>
<dbReference type="GO" id="GO:0020037">
    <property type="term" value="F:heme binding"/>
    <property type="evidence" value="ECO:0007669"/>
    <property type="project" value="InterPro"/>
</dbReference>
<reference evidence="4" key="1">
    <citation type="journal article" date="2020" name="bioRxiv">
        <title>Comparative genomics of Chlamydomonas.</title>
        <authorList>
            <person name="Craig R.J."/>
            <person name="Hasan A.R."/>
            <person name="Ness R.W."/>
            <person name="Keightley P.D."/>
        </authorList>
    </citation>
    <scope>NUCLEOTIDE SEQUENCE</scope>
    <source>
        <strain evidence="4">CCAP 11/173</strain>
    </source>
</reference>
<dbReference type="AlphaFoldDB" id="A0A835WJN0"/>
<evidence type="ECO:0000256" key="1">
    <source>
        <dbReference type="PIRSR" id="PIRSR602401-1"/>
    </source>
</evidence>
<proteinExistence type="inferred from homology"/>
<feature type="region of interest" description="Disordered" evidence="3">
    <location>
        <begin position="263"/>
        <end position="293"/>
    </location>
</feature>